<protein>
    <submittedName>
        <fullName evidence="1">Uncharacterized protein</fullName>
    </submittedName>
</protein>
<gene>
    <name evidence="1" type="primary">53</name>
    <name evidence="1" type="ORF">SEA_VANLEE_53</name>
</gene>
<dbReference type="Proteomes" id="UP000683422">
    <property type="component" value="Segment"/>
</dbReference>
<evidence type="ECO:0000313" key="2">
    <source>
        <dbReference type="Proteomes" id="UP000683422"/>
    </source>
</evidence>
<dbReference type="KEGG" id="vg:80020465"/>
<proteinExistence type="predicted"/>
<accession>A0A8F2D9E2</accession>
<organism evidence="1 2">
    <name type="scientific">Gordonia phage VanLee</name>
    <dbReference type="NCBI Taxonomy" id="2845816"/>
    <lineage>
        <taxon>Viruses</taxon>
        <taxon>Duplodnaviria</taxon>
        <taxon>Heunggongvirae</taxon>
        <taxon>Uroviricota</taxon>
        <taxon>Caudoviricetes</taxon>
        <taxon>Kruegerviridae</taxon>
        <taxon>Vanleevirus</taxon>
        <taxon>Vanleevirus vanlee</taxon>
    </lineage>
</organism>
<sequence>MTEIDHPGGTAATLGIPAIEFFYLDERLPETPSHVRWAGVTFRVDASTWSGPVESRLSIDGPIAFTAMPIELEASDYANHTRDELLALQKVKTGR</sequence>
<keyword evidence="2" id="KW-1185">Reference proteome</keyword>
<dbReference type="GeneID" id="80020465"/>
<dbReference type="EMBL" id="MZ028627">
    <property type="protein sequence ID" value="QWS68170.1"/>
    <property type="molecule type" value="Genomic_DNA"/>
</dbReference>
<dbReference type="RefSeq" id="YP_010755794.1">
    <property type="nucleotide sequence ID" value="NC_073474.1"/>
</dbReference>
<evidence type="ECO:0000313" key="1">
    <source>
        <dbReference type="EMBL" id="QWS68170.1"/>
    </source>
</evidence>
<reference evidence="1" key="1">
    <citation type="submission" date="2021-04" db="EMBL/GenBank/DDBJ databases">
        <authorList>
            <person name="Barnhill K.B."/>
            <person name="Biggs A.M."/>
            <person name="Bland J."/>
            <person name="Choudhary H.M."/>
            <person name="Crogan R.E."/>
            <person name="Finocchiaro A.B."/>
            <person name="Franco V."/>
            <person name="Fuller T.A."/>
            <person name="Hanwacker C.G."/>
            <person name="Howard Z.E."/>
            <person name="Iqbal M."/>
            <person name="Mathew A.M."/>
            <person name="Miller S."/>
            <person name="Padhye S."/>
            <person name="Rainey E."/>
            <person name="Rodriguez A."/>
            <person name="Stewart E."/>
            <person name="Otero L.A."/>
            <person name="Chase M.A."/>
            <person name="Pollenz R.S."/>
            <person name="Garlena R.A."/>
            <person name="Russell D.A."/>
            <person name="Jacobs-Sera D."/>
            <person name="Hatfull G.F."/>
        </authorList>
    </citation>
    <scope>NUCLEOTIDE SEQUENCE</scope>
</reference>
<name>A0A8F2D9E2_9CAUD</name>